<evidence type="ECO:0000313" key="6">
    <source>
        <dbReference type="Proteomes" id="UP001152658"/>
    </source>
</evidence>
<dbReference type="RefSeq" id="WP_168524605.1">
    <property type="nucleotide sequence ID" value="NZ_CALYLA010000026.1"/>
</dbReference>
<name>A0A9X4F1Q5_9VIBR</name>
<evidence type="ECO:0000313" key="5">
    <source>
        <dbReference type="Proteomes" id="UP001140978"/>
    </source>
</evidence>
<reference evidence="2" key="2">
    <citation type="submission" date="2022-06" db="EMBL/GenBank/DDBJ databases">
        <authorList>
            <person name="Goudenege D."/>
            <person name="Le Roux F."/>
        </authorList>
    </citation>
    <scope>NUCLEOTIDE SEQUENCE</scope>
    <source>
        <strain evidence="2">12-063</strain>
    </source>
</reference>
<dbReference type="EMBL" id="CALYLK010000002">
    <property type="protein sequence ID" value="CAH8198300.1"/>
    <property type="molecule type" value="Genomic_DNA"/>
</dbReference>
<proteinExistence type="predicted"/>
<dbReference type="GeneID" id="79918901"/>
<organism evidence="3 5">
    <name type="scientific">Vibrio aestuarianus</name>
    <dbReference type="NCBI Taxonomy" id="28171"/>
    <lineage>
        <taxon>Bacteria</taxon>
        <taxon>Pseudomonadati</taxon>
        <taxon>Pseudomonadota</taxon>
        <taxon>Gammaproteobacteria</taxon>
        <taxon>Vibrionales</taxon>
        <taxon>Vibrionaceae</taxon>
        <taxon>Vibrio</taxon>
    </lineage>
</organism>
<dbReference type="Proteomes" id="UP001140978">
    <property type="component" value="Unassembled WGS sequence"/>
</dbReference>
<dbReference type="Proteomes" id="UP001152658">
    <property type="component" value="Unassembled WGS sequence"/>
</dbReference>
<dbReference type="InterPro" id="IPR000073">
    <property type="entry name" value="AB_hydrolase_1"/>
</dbReference>
<dbReference type="GO" id="GO:0016787">
    <property type="term" value="F:hydrolase activity"/>
    <property type="evidence" value="ECO:0007669"/>
    <property type="project" value="UniProtKB-KW"/>
</dbReference>
<keyword evidence="3" id="KW-0378">Hydrolase</keyword>
<evidence type="ECO:0000313" key="2">
    <source>
        <dbReference type="EMBL" id="CAH8198300.1"/>
    </source>
</evidence>
<protein>
    <submittedName>
        <fullName evidence="3">Alpha/beta hydrolase</fullName>
    </submittedName>
</protein>
<sequence>MEINQIILNDNQFRFSLYKKNQSEQYVIFLLGALQDIESVDSFSRAFSQEINCLTVEVPGTGRTKPLDSTISIREQTLMLLDLIQYMDLKKAHIIAFSYATAISVELCNIWPYVTSLSICGGVPGIPKSGRYATKQMIAAAMQGPEVFAKVFTRSLSVDNPEIPKNKAIQRATERSISKMTPDRIDVFFENSIRLLVHKPSNVEDINIPCTICVGELDPYVTKEVAFEFSRKLINCNFLIIKNADHFIHLEHPDRLSSILIAQAASSVAIEKTLKNLSS</sequence>
<keyword evidence="6" id="KW-1185">Reference proteome</keyword>
<dbReference type="InterPro" id="IPR050266">
    <property type="entry name" value="AB_hydrolase_sf"/>
</dbReference>
<accession>A0A9X4F1Q5</accession>
<feature type="domain" description="AB hydrolase-1" evidence="1">
    <location>
        <begin position="41"/>
        <end position="256"/>
    </location>
</feature>
<dbReference type="Gene3D" id="3.40.50.1820">
    <property type="entry name" value="alpha/beta hydrolase"/>
    <property type="match status" value="1"/>
</dbReference>
<dbReference type="Pfam" id="PF12697">
    <property type="entry name" value="Abhydrolase_6"/>
    <property type="match status" value="1"/>
</dbReference>
<dbReference type="EMBL" id="CP118710">
    <property type="protein sequence ID" value="WGK83875.1"/>
    <property type="molecule type" value="Genomic_DNA"/>
</dbReference>
<dbReference type="InterPro" id="IPR029058">
    <property type="entry name" value="AB_hydrolase_fold"/>
</dbReference>
<dbReference type="EMBL" id="JAKNAX010000043">
    <property type="protein sequence ID" value="MDE1347590.1"/>
    <property type="molecule type" value="Genomic_DNA"/>
</dbReference>
<dbReference type="AlphaFoldDB" id="A0A9X4F1Q5"/>
<gene>
    <name evidence="3" type="ORF">L9X51_14255</name>
    <name evidence="4" type="ORF">PYE51_15880</name>
    <name evidence="2" type="ORF">VAE063_1010236</name>
</gene>
<dbReference type="Proteomes" id="UP001239257">
    <property type="component" value="Chromosome 2"/>
</dbReference>
<evidence type="ECO:0000259" key="1">
    <source>
        <dbReference type="Pfam" id="PF12697"/>
    </source>
</evidence>
<evidence type="ECO:0000313" key="4">
    <source>
        <dbReference type="EMBL" id="WGK83875.1"/>
    </source>
</evidence>
<dbReference type="PANTHER" id="PTHR43798">
    <property type="entry name" value="MONOACYLGLYCEROL LIPASE"/>
    <property type="match status" value="1"/>
</dbReference>
<reference evidence="3" key="1">
    <citation type="submission" date="2022-02" db="EMBL/GenBank/DDBJ databases">
        <title>Emergence and expansion in Europe of a Vibrio aestuarianus clonal complex pathogenic for oysters.</title>
        <authorList>
            <person name="Mesnil A."/>
            <person name="Travers M.-A."/>
        </authorList>
    </citation>
    <scope>NUCLEOTIDE SEQUENCE</scope>
    <source>
        <strain evidence="3">19_064_15T1</strain>
        <strain evidence="4">U29</strain>
    </source>
</reference>
<evidence type="ECO:0000313" key="3">
    <source>
        <dbReference type="EMBL" id="MDE1347590.1"/>
    </source>
</evidence>
<dbReference type="SUPFAM" id="SSF53474">
    <property type="entry name" value="alpha/beta-Hydrolases"/>
    <property type="match status" value="1"/>
</dbReference>